<comment type="caution">
    <text evidence="2">The sequence shown here is derived from an EMBL/GenBank/DDBJ whole genome shotgun (WGS) entry which is preliminary data.</text>
</comment>
<dbReference type="EMBL" id="QJKJ01005403">
    <property type="protein sequence ID" value="RDX90434.1"/>
    <property type="molecule type" value="Genomic_DNA"/>
</dbReference>
<sequence length="102" mass="11789">MGHHAWKSSSLGTWIQNIILESLIEWLSNSHPCNSLITNVIAFRSKGVDFQWQHVLMEANQPADRMAKFGLLLMLRFMFFILFRTFLSLPADASFIVFPRGF</sequence>
<proteinExistence type="predicted"/>
<protein>
    <recommendedName>
        <fullName evidence="4">RNase H type-1 domain-containing protein</fullName>
    </recommendedName>
</protein>
<keyword evidence="1" id="KW-0812">Transmembrane</keyword>
<keyword evidence="1" id="KW-0472">Membrane</keyword>
<feature type="non-terminal residue" evidence="2">
    <location>
        <position position="1"/>
    </location>
</feature>
<gene>
    <name evidence="2" type="ORF">CR513_27705</name>
</gene>
<evidence type="ECO:0000313" key="2">
    <source>
        <dbReference type="EMBL" id="RDX90434.1"/>
    </source>
</evidence>
<feature type="transmembrane region" description="Helical" evidence="1">
    <location>
        <begin position="69"/>
        <end position="87"/>
    </location>
</feature>
<dbReference type="AlphaFoldDB" id="A0A371GIR5"/>
<organism evidence="2 3">
    <name type="scientific">Mucuna pruriens</name>
    <name type="common">Velvet bean</name>
    <name type="synonym">Dolichos pruriens</name>
    <dbReference type="NCBI Taxonomy" id="157652"/>
    <lineage>
        <taxon>Eukaryota</taxon>
        <taxon>Viridiplantae</taxon>
        <taxon>Streptophyta</taxon>
        <taxon>Embryophyta</taxon>
        <taxon>Tracheophyta</taxon>
        <taxon>Spermatophyta</taxon>
        <taxon>Magnoliopsida</taxon>
        <taxon>eudicotyledons</taxon>
        <taxon>Gunneridae</taxon>
        <taxon>Pentapetalae</taxon>
        <taxon>rosids</taxon>
        <taxon>fabids</taxon>
        <taxon>Fabales</taxon>
        <taxon>Fabaceae</taxon>
        <taxon>Papilionoideae</taxon>
        <taxon>50 kb inversion clade</taxon>
        <taxon>NPAAA clade</taxon>
        <taxon>indigoferoid/millettioid clade</taxon>
        <taxon>Phaseoleae</taxon>
        <taxon>Mucuna</taxon>
    </lineage>
</organism>
<evidence type="ECO:0000313" key="3">
    <source>
        <dbReference type="Proteomes" id="UP000257109"/>
    </source>
</evidence>
<evidence type="ECO:0008006" key="4">
    <source>
        <dbReference type="Google" id="ProtNLM"/>
    </source>
</evidence>
<evidence type="ECO:0000256" key="1">
    <source>
        <dbReference type="SAM" id="Phobius"/>
    </source>
</evidence>
<dbReference type="Proteomes" id="UP000257109">
    <property type="component" value="Unassembled WGS sequence"/>
</dbReference>
<keyword evidence="3" id="KW-1185">Reference proteome</keyword>
<keyword evidence="1" id="KW-1133">Transmembrane helix</keyword>
<reference evidence="2" key="1">
    <citation type="submission" date="2018-05" db="EMBL/GenBank/DDBJ databases">
        <title>Draft genome of Mucuna pruriens seed.</title>
        <authorList>
            <person name="Nnadi N.E."/>
            <person name="Vos R."/>
            <person name="Hasami M.H."/>
            <person name="Devisetty U.K."/>
            <person name="Aguiy J.C."/>
        </authorList>
    </citation>
    <scope>NUCLEOTIDE SEQUENCE [LARGE SCALE GENOMIC DNA]</scope>
    <source>
        <strain evidence="2">JCA_2017</strain>
    </source>
</reference>
<name>A0A371GIR5_MUCPR</name>
<accession>A0A371GIR5</accession>